<keyword evidence="1" id="KW-1133">Transmembrane helix</keyword>
<evidence type="ECO:0000256" key="1">
    <source>
        <dbReference type="SAM" id="Phobius"/>
    </source>
</evidence>
<organism evidence="2 3">
    <name type="scientific">Deinococcus malanensis</name>
    <dbReference type="NCBI Taxonomy" id="1706855"/>
    <lineage>
        <taxon>Bacteria</taxon>
        <taxon>Thermotogati</taxon>
        <taxon>Deinococcota</taxon>
        <taxon>Deinococci</taxon>
        <taxon>Deinococcales</taxon>
        <taxon>Deinococcaceae</taxon>
        <taxon>Deinococcus</taxon>
    </lineage>
</organism>
<dbReference type="RefSeq" id="WP_386838829.1">
    <property type="nucleotide sequence ID" value="NZ_JBHUEV010000001.1"/>
</dbReference>
<protein>
    <submittedName>
        <fullName evidence="2">Uncharacterized protein</fullName>
    </submittedName>
</protein>
<comment type="caution">
    <text evidence="2">The sequence shown here is derived from an EMBL/GenBank/DDBJ whole genome shotgun (WGS) entry which is preliminary data.</text>
</comment>
<accession>A0ABQ2EJ44</accession>
<dbReference type="Proteomes" id="UP000647587">
    <property type="component" value="Unassembled WGS sequence"/>
</dbReference>
<feature type="transmembrane region" description="Helical" evidence="1">
    <location>
        <begin position="79"/>
        <end position="97"/>
    </location>
</feature>
<sequence length="132" mass="13982">MPGQVTQVGEFTLCPGCQTREHLAFVFIADLQGPCTYLPSDLSSYDASMLIRRSLKVAWCIALTFAGALMVLVPDALHVGQALLTLVILSALSVVTLHSWRTGAYGLAIAIAICGLGVLAGLMMRLAITFTA</sequence>
<dbReference type="EMBL" id="BMPP01000001">
    <property type="protein sequence ID" value="GGK11439.1"/>
    <property type="molecule type" value="Genomic_DNA"/>
</dbReference>
<feature type="transmembrane region" description="Helical" evidence="1">
    <location>
        <begin position="104"/>
        <end position="128"/>
    </location>
</feature>
<reference evidence="3" key="1">
    <citation type="journal article" date="2019" name="Int. J. Syst. Evol. Microbiol.">
        <title>The Global Catalogue of Microorganisms (GCM) 10K type strain sequencing project: providing services to taxonomists for standard genome sequencing and annotation.</title>
        <authorList>
            <consortium name="The Broad Institute Genomics Platform"/>
            <consortium name="The Broad Institute Genome Sequencing Center for Infectious Disease"/>
            <person name="Wu L."/>
            <person name="Ma J."/>
        </authorList>
    </citation>
    <scope>NUCLEOTIDE SEQUENCE [LARGE SCALE GENOMIC DNA]</scope>
    <source>
        <strain evidence="3">JCM 30331</strain>
    </source>
</reference>
<evidence type="ECO:0000313" key="2">
    <source>
        <dbReference type="EMBL" id="GGK11439.1"/>
    </source>
</evidence>
<keyword evidence="1" id="KW-0812">Transmembrane</keyword>
<proteinExistence type="predicted"/>
<name>A0ABQ2EJ44_9DEIO</name>
<keyword evidence="3" id="KW-1185">Reference proteome</keyword>
<evidence type="ECO:0000313" key="3">
    <source>
        <dbReference type="Proteomes" id="UP000647587"/>
    </source>
</evidence>
<feature type="transmembrane region" description="Helical" evidence="1">
    <location>
        <begin position="57"/>
        <end position="73"/>
    </location>
</feature>
<keyword evidence="1" id="KW-0472">Membrane</keyword>
<gene>
    <name evidence="2" type="ORF">GCM10008955_00830</name>
</gene>